<organism evidence="10 12">
    <name type="scientific">Ardenticatena maritima</name>
    <dbReference type="NCBI Taxonomy" id="872965"/>
    <lineage>
        <taxon>Bacteria</taxon>
        <taxon>Bacillati</taxon>
        <taxon>Chloroflexota</taxon>
        <taxon>Ardenticatenia</taxon>
        <taxon>Ardenticatenales</taxon>
        <taxon>Ardenticatenaceae</taxon>
        <taxon>Ardenticatena</taxon>
    </lineage>
</organism>
<reference evidence="12" key="3">
    <citation type="submission" date="2015-08" db="EMBL/GenBank/DDBJ databases">
        <title>Draft Genome Sequence of a Heterotrophic Facultative Anaerobic Bacterium Ardenticatena maritima Strain 110S.</title>
        <authorList>
            <person name="Kawaichi S."/>
            <person name="Yoshida T."/>
            <person name="Sako Y."/>
            <person name="Nakamura R."/>
        </authorList>
    </citation>
    <scope>NUCLEOTIDE SEQUENCE [LARGE SCALE GENOMIC DNA]</scope>
    <source>
        <strain evidence="12">110S</strain>
    </source>
</reference>
<dbReference type="PATRIC" id="fig|872965.6.peg.119"/>
<dbReference type="GO" id="GO:0005829">
    <property type="term" value="C:cytosol"/>
    <property type="evidence" value="ECO:0007669"/>
    <property type="project" value="TreeGrafter"/>
</dbReference>
<evidence type="ECO:0000313" key="12">
    <source>
        <dbReference type="Proteomes" id="UP000037784"/>
    </source>
</evidence>
<evidence type="ECO:0000256" key="7">
    <source>
        <dbReference type="PROSITE-ProRule" id="PRU01091"/>
    </source>
</evidence>
<dbReference type="InParanoid" id="A0A0M8K9P5"/>
<comment type="caution">
    <text evidence="10">The sequence shown here is derived from an EMBL/GenBank/DDBJ whole genome shotgun (WGS) entry which is preliminary data.</text>
</comment>
<gene>
    <name evidence="10" type="ORF">ARMA_1569</name>
    <name evidence="11" type="ORF">SE16_00880</name>
</gene>
<feature type="modified residue" description="4-aspartylphosphate" evidence="6">
    <location>
        <position position="52"/>
    </location>
</feature>
<dbReference type="OrthoDB" id="9790454at2"/>
<evidence type="ECO:0000256" key="2">
    <source>
        <dbReference type="ARBA" id="ARBA00023012"/>
    </source>
</evidence>
<dbReference type="FunFam" id="1.10.10.10:FF:000018">
    <property type="entry name" value="DNA-binding response regulator ResD"/>
    <property type="match status" value="1"/>
</dbReference>
<dbReference type="FunFam" id="3.40.50.2300:FF:000001">
    <property type="entry name" value="DNA-binding response regulator PhoB"/>
    <property type="match status" value="1"/>
</dbReference>
<feature type="domain" description="Response regulatory" evidence="8">
    <location>
        <begin position="3"/>
        <end position="116"/>
    </location>
</feature>
<evidence type="ECO:0000259" key="9">
    <source>
        <dbReference type="PROSITE" id="PS51755"/>
    </source>
</evidence>
<dbReference type="PANTHER" id="PTHR48111">
    <property type="entry name" value="REGULATOR OF RPOS"/>
    <property type="match status" value="1"/>
</dbReference>
<dbReference type="RefSeq" id="WP_054493021.1">
    <property type="nucleotide sequence ID" value="NZ_BBZA01000116.1"/>
</dbReference>
<dbReference type="Gene3D" id="6.10.250.690">
    <property type="match status" value="1"/>
</dbReference>
<dbReference type="Proteomes" id="UP000037784">
    <property type="component" value="Unassembled WGS sequence"/>
</dbReference>
<name>A0A0M8K9P5_9CHLR</name>
<evidence type="ECO:0000256" key="4">
    <source>
        <dbReference type="ARBA" id="ARBA00023125"/>
    </source>
</evidence>
<evidence type="ECO:0000256" key="1">
    <source>
        <dbReference type="ARBA" id="ARBA00022553"/>
    </source>
</evidence>
<dbReference type="InterPro" id="IPR001789">
    <property type="entry name" value="Sig_transdc_resp-reg_receiver"/>
</dbReference>
<dbReference type="PANTHER" id="PTHR48111:SF1">
    <property type="entry name" value="TWO-COMPONENT RESPONSE REGULATOR ORR33"/>
    <property type="match status" value="1"/>
</dbReference>
<keyword evidence="4 7" id="KW-0238">DNA-binding</keyword>
<reference evidence="10 12" key="1">
    <citation type="journal article" date="2015" name="Genome Announc.">
        <title>Draft Genome Sequence of a Heterotrophic Facultative Anaerobic Thermophilic Bacterium, Ardenticatena maritima Strain 110ST.</title>
        <authorList>
            <person name="Kawaichi S."/>
            <person name="Yoshida T."/>
            <person name="Sako Y."/>
            <person name="Nakamura R."/>
        </authorList>
    </citation>
    <scope>NUCLEOTIDE SEQUENCE [LARGE SCALE GENOMIC DNA]</scope>
    <source>
        <strain evidence="10 12">110S</strain>
    </source>
</reference>
<dbReference type="SMART" id="SM00448">
    <property type="entry name" value="REC"/>
    <property type="match status" value="1"/>
</dbReference>
<dbReference type="CDD" id="cd00383">
    <property type="entry name" value="trans_reg_C"/>
    <property type="match status" value="1"/>
</dbReference>
<dbReference type="GO" id="GO:0032993">
    <property type="term" value="C:protein-DNA complex"/>
    <property type="evidence" value="ECO:0007669"/>
    <property type="project" value="TreeGrafter"/>
</dbReference>
<dbReference type="GO" id="GO:0006355">
    <property type="term" value="P:regulation of DNA-templated transcription"/>
    <property type="evidence" value="ECO:0007669"/>
    <property type="project" value="InterPro"/>
</dbReference>
<dbReference type="Pfam" id="PF00486">
    <property type="entry name" value="Trans_reg_C"/>
    <property type="match status" value="1"/>
</dbReference>
<keyword evidence="1 6" id="KW-0597">Phosphoprotein</keyword>
<proteinExistence type="predicted"/>
<dbReference type="SUPFAM" id="SSF52172">
    <property type="entry name" value="CheY-like"/>
    <property type="match status" value="1"/>
</dbReference>
<evidence type="ECO:0000256" key="6">
    <source>
        <dbReference type="PROSITE-ProRule" id="PRU00169"/>
    </source>
</evidence>
<keyword evidence="5" id="KW-0804">Transcription</keyword>
<dbReference type="InterPro" id="IPR039420">
    <property type="entry name" value="WalR-like"/>
</dbReference>
<evidence type="ECO:0000259" key="8">
    <source>
        <dbReference type="PROSITE" id="PS50110"/>
    </source>
</evidence>
<dbReference type="STRING" id="872965.SE16_00880"/>
<protein>
    <submittedName>
        <fullName evidence="10">Uncharacterized protein</fullName>
    </submittedName>
</protein>
<dbReference type="Gene3D" id="3.40.50.2300">
    <property type="match status" value="1"/>
</dbReference>
<evidence type="ECO:0000313" key="13">
    <source>
        <dbReference type="Proteomes" id="UP000050502"/>
    </source>
</evidence>
<reference evidence="11 13" key="2">
    <citation type="submission" date="2015-07" db="EMBL/GenBank/DDBJ databases">
        <title>Whole genome sequence of Ardenticatena maritima DSM 23922.</title>
        <authorList>
            <person name="Hemp J."/>
            <person name="Ward L.M."/>
            <person name="Pace L.A."/>
            <person name="Fischer W.W."/>
        </authorList>
    </citation>
    <scope>NUCLEOTIDE SEQUENCE [LARGE SCALE GENOMIC DNA]</scope>
    <source>
        <strain evidence="11 13">110S</strain>
    </source>
</reference>
<keyword evidence="12" id="KW-1185">Reference proteome</keyword>
<evidence type="ECO:0000256" key="5">
    <source>
        <dbReference type="ARBA" id="ARBA00023163"/>
    </source>
</evidence>
<dbReference type="GO" id="GO:0000156">
    <property type="term" value="F:phosphorelay response regulator activity"/>
    <property type="evidence" value="ECO:0007669"/>
    <property type="project" value="TreeGrafter"/>
</dbReference>
<dbReference type="Proteomes" id="UP000050502">
    <property type="component" value="Unassembled WGS sequence"/>
</dbReference>
<dbReference type="InterPro" id="IPR001867">
    <property type="entry name" value="OmpR/PhoB-type_DNA-bd"/>
</dbReference>
<dbReference type="Gene3D" id="1.10.10.10">
    <property type="entry name" value="Winged helix-like DNA-binding domain superfamily/Winged helix DNA-binding domain"/>
    <property type="match status" value="1"/>
</dbReference>
<dbReference type="InterPro" id="IPR036388">
    <property type="entry name" value="WH-like_DNA-bd_sf"/>
</dbReference>
<evidence type="ECO:0000256" key="3">
    <source>
        <dbReference type="ARBA" id="ARBA00023015"/>
    </source>
</evidence>
<dbReference type="GO" id="GO:0000976">
    <property type="term" value="F:transcription cis-regulatory region binding"/>
    <property type="evidence" value="ECO:0007669"/>
    <property type="project" value="TreeGrafter"/>
</dbReference>
<dbReference type="PROSITE" id="PS51755">
    <property type="entry name" value="OMPR_PHOB"/>
    <property type="match status" value="1"/>
</dbReference>
<dbReference type="CDD" id="cd17574">
    <property type="entry name" value="REC_OmpR"/>
    <property type="match status" value="1"/>
</dbReference>
<dbReference type="PROSITE" id="PS50110">
    <property type="entry name" value="RESPONSE_REGULATORY"/>
    <property type="match status" value="1"/>
</dbReference>
<keyword evidence="2" id="KW-0902">Two-component regulatory system</keyword>
<accession>A0A0M8K9P5</accession>
<dbReference type="EMBL" id="LGKN01000003">
    <property type="protein sequence ID" value="KPL89120.1"/>
    <property type="molecule type" value="Genomic_DNA"/>
</dbReference>
<feature type="domain" description="OmpR/PhoB-type" evidence="9">
    <location>
        <begin position="125"/>
        <end position="226"/>
    </location>
</feature>
<dbReference type="SMART" id="SM00862">
    <property type="entry name" value="Trans_reg_C"/>
    <property type="match status" value="1"/>
</dbReference>
<keyword evidence="3" id="KW-0805">Transcription regulation</keyword>
<dbReference type="AlphaFoldDB" id="A0A0M8K9P5"/>
<feature type="DNA-binding region" description="OmpR/PhoB-type" evidence="7">
    <location>
        <begin position="125"/>
        <end position="226"/>
    </location>
</feature>
<evidence type="ECO:0000313" key="11">
    <source>
        <dbReference type="EMBL" id="KPL89120.1"/>
    </source>
</evidence>
<dbReference type="InterPro" id="IPR011006">
    <property type="entry name" value="CheY-like_superfamily"/>
</dbReference>
<evidence type="ECO:0000313" key="10">
    <source>
        <dbReference type="EMBL" id="GAP63146.1"/>
    </source>
</evidence>
<dbReference type="EMBL" id="BBZA01000116">
    <property type="protein sequence ID" value="GAP63146.1"/>
    <property type="molecule type" value="Genomic_DNA"/>
</dbReference>
<dbReference type="Pfam" id="PF00072">
    <property type="entry name" value="Response_reg"/>
    <property type="match status" value="1"/>
</dbReference>
<sequence length="228" mass="25684">MAHILLVEDETSIAEVVQRYLERDGYHVTVAHDGAAALQALDAVEPDLIVLDLMLPHVDGWHILRWVRSQSNVPVIILTARRDEPDRIAGLDLGADDYVVKPFSPQELVSRVRAVLRRAKPSPEMPPLVFDGGALVIDPVAREVRVRGAVCHLTVREFDLLWVLASHPRQVFSRDRLLTLVWGSDEFIDPGTVTVHIRRVREKIEPDPSAPRYIKTVWGVGYRFEGDA</sequence>